<comment type="caution">
    <text evidence="1">The sequence shown here is derived from an EMBL/GenBank/DDBJ whole genome shotgun (WGS) entry which is preliminary data.</text>
</comment>
<reference evidence="2" key="1">
    <citation type="journal article" date="2019" name="Int. J. Syst. Evol. Microbiol.">
        <title>The Global Catalogue of Microorganisms (GCM) 10K type strain sequencing project: providing services to taxonomists for standard genome sequencing and annotation.</title>
        <authorList>
            <consortium name="The Broad Institute Genomics Platform"/>
            <consortium name="The Broad Institute Genome Sequencing Center for Infectious Disease"/>
            <person name="Wu L."/>
            <person name="Ma J."/>
        </authorList>
    </citation>
    <scope>NUCLEOTIDE SEQUENCE [LARGE SCALE GENOMIC DNA]</scope>
    <source>
        <strain evidence="2">JCM 3338</strain>
    </source>
</reference>
<evidence type="ECO:0000313" key="1">
    <source>
        <dbReference type="EMBL" id="MFD2092745.1"/>
    </source>
</evidence>
<accession>A0ABW4XBB6</accession>
<gene>
    <name evidence="1" type="ORF">ACFSHS_14310</name>
</gene>
<proteinExistence type="predicted"/>
<evidence type="ECO:0000313" key="2">
    <source>
        <dbReference type="Proteomes" id="UP001597402"/>
    </source>
</evidence>
<dbReference type="EMBL" id="JBHUHP010000014">
    <property type="protein sequence ID" value="MFD2092745.1"/>
    <property type="molecule type" value="Genomic_DNA"/>
</dbReference>
<organism evidence="1 2">
    <name type="scientific">Blastococcus deserti</name>
    <dbReference type="NCBI Taxonomy" id="2259033"/>
    <lineage>
        <taxon>Bacteria</taxon>
        <taxon>Bacillati</taxon>
        <taxon>Actinomycetota</taxon>
        <taxon>Actinomycetes</taxon>
        <taxon>Geodermatophilales</taxon>
        <taxon>Geodermatophilaceae</taxon>
        <taxon>Blastococcus</taxon>
    </lineage>
</organism>
<keyword evidence="2" id="KW-1185">Reference proteome</keyword>
<dbReference type="Proteomes" id="UP001597402">
    <property type="component" value="Unassembled WGS sequence"/>
</dbReference>
<sequence length="191" mass="20228">MTAAPPRAPAVPLPPSVPLSQAVHADAATQQARRLRFTAVLGGFRARAAWLPAGSVRRRQGLQLCTAARLLTALGTRVEVVQPDPPWPRHRSHRILVGNTAGLLGDLALLIVVPRTTLGWADVADRVLPVRTTLRAVGPDDDVVDCPVTVAYRTPSGLAEPRTLNEVVAARGLVIEVRLLPALGAGARRAA</sequence>
<name>A0ABW4XBB6_9ACTN</name>
<dbReference type="RefSeq" id="WP_376877241.1">
    <property type="nucleotide sequence ID" value="NZ_JBHUHP010000014.1"/>
</dbReference>
<protein>
    <submittedName>
        <fullName evidence="1">Uncharacterized protein</fullName>
    </submittedName>
</protein>